<evidence type="ECO:0000256" key="4">
    <source>
        <dbReference type="ARBA" id="ARBA00023125"/>
    </source>
</evidence>
<dbReference type="Gene3D" id="1.10.10.10">
    <property type="entry name" value="Winged helix-like DNA-binding domain superfamily/Winged helix DNA-binding domain"/>
    <property type="match status" value="1"/>
</dbReference>
<sequence>MLVERHAAALYRVAARMLGDGHDAEDVVQDCFARMWQNAPRWQPTGAGLVGWLHRVAMNLCFDRKRRFRVVVTDEVPDCADQAPLADRLIEQRQACAQVAAALADLPERYRAALVLCYYENFSNALAAQVLDLNIKAMESLLFRARRQMRELLEARDITCRDVAFAGAADFANSPAAHAFATGAGPRA</sequence>
<organism evidence="8 9">
    <name type="scientific">Novosphingobium capsulatum</name>
    <dbReference type="NCBI Taxonomy" id="13688"/>
    <lineage>
        <taxon>Bacteria</taxon>
        <taxon>Pseudomonadati</taxon>
        <taxon>Pseudomonadota</taxon>
        <taxon>Alphaproteobacteria</taxon>
        <taxon>Sphingomonadales</taxon>
        <taxon>Sphingomonadaceae</taxon>
        <taxon>Novosphingobium</taxon>
    </lineage>
</organism>
<evidence type="ECO:0000256" key="3">
    <source>
        <dbReference type="ARBA" id="ARBA00023082"/>
    </source>
</evidence>
<feature type="domain" description="RNA polymerase sigma-70 region 2" evidence="6">
    <location>
        <begin position="2"/>
        <end position="67"/>
    </location>
</feature>
<dbReference type="Gene3D" id="1.10.1740.10">
    <property type="match status" value="1"/>
</dbReference>
<proteinExistence type="inferred from homology"/>
<dbReference type="NCBIfam" id="TIGR02937">
    <property type="entry name" value="sigma70-ECF"/>
    <property type="match status" value="1"/>
</dbReference>
<dbReference type="InterPro" id="IPR013249">
    <property type="entry name" value="RNA_pol_sigma70_r4_t2"/>
</dbReference>
<evidence type="ECO:0000259" key="7">
    <source>
        <dbReference type="Pfam" id="PF08281"/>
    </source>
</evidence>
<keyword evidence="4" id="KW-0238">DNA-binding</keyword>
<evidence type="ECO:0000256" key="5">
    <source>
        <dbReference type="ARBA" id="ARBA00023163"/>
    </source>
</evidence>
<dbReference type="PANTHER" id="PTHR43133">
    <property type="entry name" value="RNA POLYMERASE ECF-TYPE SIGMA FACTO"/>
    <property type="match status" value="1"/>
</dbReference>
<evidence type="ECO:0000259" key="6">
    <source>
        <dbReference type="Pfam" id="PF04542"/>
    </source>
</evidence>
<dbReference type="RefSeq" id="WP_231627661.1">
    <property type="nucleotide sequence ID" value="NZ_JAVDRD010000003.1"/>
</dbReference>
<evidence type="ECO:0000313" key="8">
    <source>
        <dbReference type="EMBL" id="MDR6510614.1"/>
    </source>
</evidence>
<dbReference type="InterPro" id="IPR039425">
    <property type="entry name" value="RNA_pol_sigma-70-like"/>
</dbReference>
<dbReference type="NCBIfam" id="NF004113">
    <property type="entry name" value="PRK05602.1"/>
    <property type="match status" value="1"/>
</dbReference>
<reference evidence="8 9" key="1">
    <citation type="submission" date="2023-07" db="EMBL/GenBank/DDBJ databases">
        <title>Sorghum-associated microbial communities from plants grown in Nebraska, USA.</title>
        <authorList>
            <person name="Schachtman D."/>
        </authorList>
    </citation>
    <scope>NUCLEOTIDE SEQUENCE [LARGE SCALE GENOMIC DNA]</scope>
    <source>
        <strain evidence="8 9">DS1027</strain>
    </source>
</reference>
<dbReference type="Proteomes" id="UP001184150">
    <property type="component" value="Unassembled WGS sequence"/>
</dbReference>
<dbReference type="Pfam" id="PF04542">
    <property type="entry name" value="Sigma70_r2"/>
    <property type="match status" value="1"/>
</dbReference>
<dbReference type="SUPFAM" id="SSF88659">
    <property type="entry name" value="Sigma3 and sigma4 domains of RNA polymerase sigma factors"/>
    <property type="match status" value="1"/>
</dbReference>
<comment type="similarity">
    <text evidence="1">Belongs to the sigma-70 factor family. ECF subfamily.</text>
</comment>
<dbReference type="SUPFAM" id="SSF88946">
    <property type="entry name" value="Sigma2 domain of RNA polymerase sigma factors"/>
    <property type="match status" value="1"/>
</dbReference>
<dbReference type="CDD" id="cd06171">
    <property type="entry name" value="Sigma70_r4"/>
    <property type="match status" value="1"/>
</dbReference>
<evidence type="ECO:0000313" key="9">
    <source>
        <dbReference type="Proteomes" id="UP001184150"/>
    </source>
</evidence>
<dbReference type="InterPro" id="IPR014284">
    <property type="entry name" value="RNA_pol_sigma-70_dom"/>
</dbReference>
<gene>
    <name evidence="8" type="ORF">J2792_001480</name>
</gene>
<feature type="domain" description="RNA polymerase sigma factor 70 region 4 type 2" evidence="7">
    <location>
        <begin position="98"/>
        <end position="149"/>
    </location>
</feature>
<keyword evidence="9" id="KW-1185">Reference proteome</keyword>
<keyword evidence="5" id="KW-0804">Transcription</keyword>
<dbReference type="InterPro" id="IPR036388">
    <property type="entry name" value="WH-like_DNA-bd_sf"/>
</dbReference>
<accession>A0ABU1MJY5</accession>
<name>A0ABU1MJY5_9SPHN</name>
<dbReference type="InterPro" id="IPR007627">
    <property type="entry name" value="RNA_pol_sigma70_r2"/>
</dbReference>
<protein>
    <submittedName>
        <fullName evidence="8">RNA polymerase sigma-70 factor (ECF subfamily)</fullName>
    </submittedName>
</protein>
<dbReference type="InterPro" id="IPR013325">
    <property type="entry name" value="RNA_pol_sigma_r2"/>
</dbReference>
<dbReference type="EMBL" id="JAVDRD010000003">
    <property type="protein sequence ID" value="MDR6510614.1"/>
    <property type="molecule type" value="Genomic_DNA"/>
</dbReference>
<dbReference type="PANTHER" id="PTHR43133:SF8">
    <property type="entry name" value="RNA POLYMERASE SIGMA FACTOR HI_1459-RELATED"/>
    <property type="match status" value="1"/>
</dbReference>
<evidence type="ECO:0000256" key="1">
    <source>
        <dbReference type="ARBA" id="ARBA00010641"/>
    </source>
</evidence>
<dbReference type="InterPro" id="IPR013324">
    <property type="entry name" value="RNA_pol_sigma_r3/r4-like"/>
</dbReference>
<comment type="caution">
    <text evidence="8">The sequence shown here is derived from an EMBL/GenBank/DDBJ whole genome shotgun (WGS) entry which is preliminary data.</text>
</comment>
<keyword evidence="2" id="KW-0805">Transcription regulation</keyword>
<dbReference type="Pfam" id="PF08281">
    <property type="entry name" value="Sigma70_r4_2"/>
    <property type="match status" value="1"/>
</dbReference>
<keyword evidence="3" id="KW-0731">Sigma factor</keyword>
<evidence type="ECO:0000256" key="2">
    <source>
        <dbReference type="ARBA" id="ARBA00023015"/>
    </source>
</evidence>